<evidence type="ECO:0000256" key="2">
    <source>
        <dbReference type="SAM" id="MobiDB-lite"/>
    </source>
</evidence>
<evidence type="ECO:0000313" key="6">
    <source>
        <dbReference type="RefSeq" id="XP_034235292.1"/>
    </source>
</evidence>
<keyword evidence="4" id="KW-1185">Reference proteome</keyword>
<evidence type="ECO:0000256" key="1">
    <source>
        <dbReference type="ARBA" id="ARBA00007989"/>
    </source>
</evidence>
<dbReference type="RefSeq" id="XP_034235292.1">
    <property type="nucleotide sequence ID" value="XM_034379401.1"/>
</dbReference>
<feature type="compositionally biased region" description="Polar residues" evidence="2">
    <location>
        <begin position="149"/>
        <end position="160"/>
    </location>
</feature>
<feature type="compositionally biased region" description="Low complexity" evidence="2">
    <location>
        <begin position="212"/>
        <end position="237"/>
    </location>
</feature>
<dbReference type="OrthoDB" id="19928at2759"/>
<dbReference type="FunFam" id="3.90.640.90:FF:000002">
    <property type="entry name" value="BTG anti-proliferation factor 4"/>
    <property type="match status" value="1"/>
</dbReference>
<dbReference type="GeneID" id="117641778"/>
<dbReference type="SUPFAM" id="SSF160696">
    <property type="entry name" value="BTG domain-like"/>
    <property type="match status" value="1"/>
</dbReference>
<dbReference type="RefSeq" id="XP_034235290.1">
    <property type="nucleotide sequence ID" value="XM_034379399.1"/>
</dbReference>
<protein>
    <submittedName>
        <fullName evidence="5 6">Protein BTG4-like</fullName>
    </submittedName>
</protein>
<feature type="domain" description="Anti-proliferative protein" evidence="3">
    <location>
        <begin position="88"/>
        <end position="107"/>
    </location>
</feature>
<sequence>MRDEISAAVLFLVRLIERSENFNSAQLERFKTHLSDLLMQRFENHWFPDKPFKGQGYRCIRVNECSRRDAILERAAVACGLKYEDLKLPVELTIWVDPKEVCCRFGEHKGSYCTLASFPGQETEVKVVVENCPPEVKLDTPAAVTVSVKSPASTKVSPHVSSQSNSPLLSSSQTSSNPTAQSAAKDTKTKVTSPSSSTATVGSGPNHRPTGTSSSNSSVNTSSATTNNNHHNSNNHNNNRRAQNSPKQGSKAGGRKIWPGLSYPHPLQPWYMIPPWMAASPPPNMMRSPPRSRYHWAPHKPTLKV</sequence>
<evidence type="ECO:0000259" key="3">
    <source>
        <dbReference type="PROSITE" id="PS01203"/>
    </source>
</evidence>
<dbReference type="GO" id="GO:0005634">
    <property type="term" value="C:nucleus"/>
    <property type="evidence" value="ECO:0007669"/>
    <property type="project" value="TreeGrafter"/>
</dbReference>
<dbReference type="Pfam" id="PF07742">
    <property type="entry name" value="BTG"/>
    <property type="match status" value="1"/>
</dbReference>
<dbReference type="PANTHER" id="PTHR22978:SF44">
    <property type="entry name" value="PROTEIN BTG3-LIKE PROTEIN"/>
    <property type="match status" value="1"/>
</dbReference>
<feature type="region of interest" description="Disordered" evidence="2">
    <location>
        <begin position="149"/>
        <end position="260"/>
    </location>
</feature>
<dbReference type="InterPro" id="IPR036054">
    <property type="entry name" value="BTG-like_sf"/>
</dbReference>
<feature type="compositionally biased region" description="Low complexity" evidence="2">
    <location>
        <begin position="161"/>
        <end position="205"/>
    </location>
</feature>
<dbReference type="InterPro" id="IPR033332">
    <property type="entry name" value="BTG"/>
</dbReference>
<evidence type="ECO:0000313" key="5">
    <source>
        <dbReference type="RefSeq" id="XP_034235290.1"/>
    </source>
</evidence>
<dbReference type="PRINTS" id="PR00310">
    <property type="entry name" value="ANTIPRLFBTG1"/>
</dbReference>
<dbReference type="PROSITE" id="PS01203">
    <property type="entry name" value="BTG_2"/>
    <property type="match status" value="1"/>
</dbReference>
<dbReference type="AlphaFoldDB" id="A0A6P8YMP6"/>
<gene>
    <name evidence="5 6" type="primary">LOC117641778</name>
</gene>
<reference evidence="5 6" key="1">
    <citation type="submission" date="2025-04" db="UniProtKB">
        <authorList>
            <consortium name="RefSeq"/>
        </authorList>
    </citation>
    <scope>IDENTIFICATION</scope>
    <source>
        <tissue evidence="5 6">Total insect</tissue>
    </source>
</reference>
<dbReference type="SMART" id="SM00099">
    <property type="entry name" value="btg1"/>
    <property type="match status" value="1"/>
</dbReference>
<dbReference type="KEGG" id="tpal:117641778"/>
<dbReference type="GO" id="GO:0005737">
    <property type="term" value="C:cytoplasm"/>
    <property type="evidence" value="ECO:0007669"/>
    <property type="project" value="TreeGrafter"/>
</dbReference>
<dbReference type="Proteomes" id="UP000515158">
    <property type="component" value="Unplaced"/>
</dbReference>
<name>A0A6P8YMP6_THRPL</name>
<comment type="similarity">
    <text evidence="1">Belongs to the BTG family.</text>
</comment>
<dbReference type="Gene3D" id="3.90.640.90">
    <property type="entry name" value="Anti-proliferative protein, N-terminal domain"/>
    <property type="match status" value="1"/>
</dbReference>
<dbReference type="InterPro" id="IPR002087">
    <property type="entry name" value="Anti_prolifrtn"/>
</dbReference>
<evidence type="ECO:0000313" key="4">
    <source>
        <dbReference type="Proteomes" id="UP000515158"/>
    </source>
</evidence>
<organism evidence="6">
    <name type="scientific">Thrips palmi</name>
    <name type="common">Melon thrips</name>
    <dbReference type="NCBI Taxonomy" id="161013"/>
    <lineage>
        <taxon>Eukaryota</taxon>
        <taxon>Metazoa</taxon>
        <taxon>Ecdysozoa</taxon>
        <taxon>Arthropoda</taxon>
        <taxon>Hexapoda</taxon>
        <taxon>Insecta</taxon>
        <taxon>Pterygota</taxon>
        <taxon>Neoptera</taxon>
        <taxon>Paraneoptera</taxon>
        <taxon>Thysanoptera</taxon>
        <taxon>Terebrantia</taxon>
        <taxon>Thripoidea</taxon>
        <taxon>Thripidae</taxon>
        <taxon>Thrips</taxon>
    </lineage>
</organism>
<accession>A0A6P8YMP6</accession>
<proteinExistence type="inferred from homology"/>
<dbReference type="PANTHER" id="PTHR22978">
    <property type="entry name" value="B-CELL TRANSLOCATION GENE"/>
    <property type="match status" value="1"/>
</dbReference>